<name>A0ACC0KAX9_CHOFU</name>
<evidence type="ECO:0000313" key="1">
    <source>
        <dbReference type="EMBL" id="KAI8433448.1"/>
    </source>
</evidence>
<gene>
    <name evidence="1" type="ORF">MSG28_015483</name>
</gene>
<sequence>MADRTPLPSGHQSDVGSEWERVRLFPAGKCNVHLTGYLDPEFKEEEEEAEDEKPTLVAAAKRKLENSLDSEASKKQKVTVVPIVQWRFQFTASPGPPPDEPREDSHERLERTLIKVEKKITRRLETARKYEGRGRIFVQMVTEKEKENVEP</sequence>
<dbReference type="EMBL" id="CM046128">
    <property type="protein sequence ID" value="KAI8433448.1"/>
    <property type="molecule type" value="Genomic_DNA"/>
</dbReference>
<keyword evidence="2" id="KW-1185">Reference proteome</keyword>
<reference evidence="1 2" key="1">
    <citation type="journal article" date="2022" name="Genome Biol. Evol.">
        <title>The Spruce Budworm Genome: Reconstructing the Evolutionary History of Antifreeze Proteins.</title>
        <authorList>
            <person name="Beliveau C."/>
            <person name="Gagne P."/>
            <person name="Picq S."/>
            <person name="Vernygora O."/>
            <person name="Keeling C.I."/>
            <person name="Pinkney K."/>
            <person name="Doucet D."/>
            <person name="Wen F."/>
            <person name="Johnston J.S."/>
            <person name="Maaroufi H."/>
            <person name="Boyle B."/>
            <person name="Laroche J."/>
            <person name="Dewar K."/>
            <person name="Juretic N."/>
            <person name="Blackburn G."/>
            <person name="Nisole A."/>
            <person name="Brunet B."/>
            <person name="Brandao M."/>
            <person name="Lumley L."/>
            <person name="Duan J."/>
            <person name="Quan G."/>
            <person name="Lucarotti C.J."/>
            <person name="Roe A.D."/>
            <person name="Sperling F.A.H."/>
            <person name="Levesque R.C."/>
            <person name="Cusson M."/>
        </authorList>
    </citation>
    <scope>NUCLEOTIDE SEQUENCE [LARGE SCALE GENOMIC DNA]</scope>
    <source>
        <strain evidence="1">Glfc:IPQL:Cfum</strain>
    </source>
</reference>
<proteinExistence type="predicted"/>
<accession>A0ACC0KAX9</accession>
<dbReference type="Proteomes" id="UP001064048">
    <property type="component" value="Chromosome 28"/>
</dbReference>
<protein>
    <submittedName>
        <fullName evidence="1">Uncharacterized protein</fullName>
    </submittedName>
</protein>
<evidence type="ECO:0000313" key="2">
    <source>
        <dbReference type="Proteomes" id="UP001064048"/>
    </source>
</evidence>
<comment type="caution">
    <text evidence="1">The sequence shown here is derived from an EMBL/GenBank/DDBJ whole genome shotgun (WGS) entry which is preliminary data.</text>
</comment>
<organism evidence="1 2">
    <name type="scientific">Choristoneura fumiferana</name>
    <name type="common">Spruce budworm moth</name>
    <name type="synonym">Archips fumiferana</name>
    <dbReference type="NCBI Taxonomy" id="7141"/>
    <lineage>
        <taxon>Eukaryota</taxon>
        <taxon>Metazoa</taxon>
        <taxon>Ecdysozoa</taxon>
        <taxon>Arthropoda</taxon>
        <taxon>Hexapoda</taxon>
        <taxon>Insecta</taxon>
        <taxon>Pterygota</taxon>
        <taxon>Neoptera</taxon>
        <taxon>Endopterygota</taxon>
        <taxon>Lepidoptera</taxon>
        <taxon>Glossata</taxon>
        <taxon>Ditrysia</taxon>
        <taxon>Tortricoidea</taxon>
        <taxon>Tortricidae</taxon>
        <taxon>Tortricinae</taxon>
        <taxon>Choristoneura</taxon>
    </lineage>
</organism>